<evidence type="ECO:0000256" key="3">
    <source>
        <dbReference type="ARBA" id="ARBA00022676"/>
    </source>
</evidence>
<evidence type="ECO:0000256" key="11">
    <source>
        <dbReference type="HAMAP-Rule" id="MF_00766"/>
    </source>
</evidence>
<evidence type="ECO:0000256" key="1">
    <source>
        <dbReference type="ARBA" id="ARBA00022475"/>
    </source>
</evidence>
<dbReference type="NCBIfam" id="TIGR02070">
    <property type="entry name" value="mono_pep_trsgly"/>
    <property type="match status" value="1"/>
</dbReference>
<feature type="domain" description="Glycosyl transferase family 51" evidence="12">
    <location>
        <begin position="50"/>
        <end position="215"/>
    </location>
</feature>
<keyword evidence="9 11" id="KW-0472">Membrane</keyword>
<dbReference type="EC" id="2.4.99.28" evidence="11"/>
<organism evidence="13 14">
    <name type="scientific">Azospirillum isscasi</name>
    <dbReference type="NCBI Taxonomy" id="3053926"/>
    <lineage>
        <taxon>Bacteria</taxon>
        <taxon>Pseudomonadati</taxon>
        <taxon>Pseudomonadota</taxon>
        <taxon>Alphaproteobacteria</taxon>
        <taxon>Rhodospirillales</taxon>
        <taxon>Azospirillaceae</taxon>
        <taxon>Azospirillum</taxon>
    </lineage>
</organism>
<accession>A0ABU0WPZ2</accession>
<dbReference type="Gene3D" id="1.10.3810.10">
    <property type="entry name" value="Biosynthetic peptidoglycan transglycosylase-like"/>
    <property type="match status" value="1"/>
</dbReference>
<gene>
    <name evidence="11 13" type="primary">mtgA</name>
    <name evidence="13" type="ORF">QSG27_24640</name>
</gene>
<dbReference type="GO" id="GO:0016757">
    <property type="term" value="F:glycosyltransferase activity"/>
    <property type="evidence" value="ECO:0007669"/>
    <property type="project" value="UniProtKB-KW"/>
</dbReference>
<comment type="subcellular location">
    <subcellularLocation>
        <location evidence="11">Cell inner membrane</location>
        <topology evidence="11">Single-pass membrane protein</topology>
    </subcellularLocation>
</comment>
<evidence type="ECO:0000256" key="5">
    <source>
        <dbReference type="ARBA" id="ARBA00022692"/>
    </source>
</evidence>
<dbReference type="Proteomes" id="UP001227317">
    <property type="component" value="Unassembled WGS sequence"/>
</dbReference>
<keyword evidence="4 11" id="KW-0808">Transferase</keyword>
<evidence type="ECO:0000313" key="14">
    <source>
        <dbReference type="Proteomes" id="UP001227317"/>
    </source>
</evidence>
<dbReference type="SUPFAM" id="SSF53955">
    <property type="entry name" value="Lysozyme-like"/>
    <property type="match status" value="1"/>
</dbReference>
<comment type="function">
    <text evidence="11">Peptidoglycan polymerase that catalyzes glycan chain elongation from lipid-linked precursors.</text>
</comment>
<keyword evidence="6 11" id="KW-0133">Cell shape</keyword>
<evidence type="ECO:0000256" key="6">
    <source>
        <dbReference type="ARBA" id="ARBA00022960"/>
    </source>
</evidence>
<keyword evidence="10 11" id="KW-0961">Cell wall biogenesis/degradation</keyword>
<keyword evidence="8 11" id="KW-1133">Transmembrane helix</keyword>
<evidence type="ECO:0000256" key="8">
    <source>
        <dbReference type="ARBA" id="ARBA00022989"/>
    </source>
</evidence>
<proteinExistence type="inferred from homology"/>
<name>A0ABU0WPZ2_9PROT</name>
<evidence type="ECO:0000313" key="13">
    <source>
        <dbReference type="EMBL" id="MDQ2105907.1"/>
    </source>
</evidence>
<keyword evidence="5 11" id="KW-0812">Transmembrane</keyword>
<evidence type="ECO:0000256" key="4">
    <source>
        <dbReference type="ARBA" id="ARBA00022679"/>
    </source>
</evidence>
<dbReference type="PANTHER" id="PTHR30400">
    <property type="entry name" value="MONOFUNCTIONAL BIOSYNTHETIC PEPTIDOGLYCAN TRANSGLYCOSYLASE"/>
    <property type="match status" value="1"/>
</dbReference>
<dbReference type="InterPro" id="IPR011812">
    <property type="entry name" value="Pep_trsgly"/>
</dbReference>
<dbReference type="HAMAP" id="MF_00766">
    <property type="entry name" value="PGT_MtgA"/>
    <property type="match status" value="1"/>
</dbReference>
<comment type="similarity">
    <text evidence="11">Belongs to the glycosyltransferase 51 family.</text>
</comment>
<evidence type="ECO:0000256" key="9">
    <source>
        <dbReference type="ARBA" id="ARBA00023136"/>
    </source>
</evidence>
<keyword evidence="1 11" id="KW-1003">Cell membrane</keyword>
<reference evidence="13 14" key="1">
    <citation type="submission" date="2023-06" db="EMBL/GenBank/DDBJ databases">
        <title>Azospirillum isscasensis sp.nov, a bacterium isolated from rhizosphere soil of rice.</title>
        <authorList>
            <person name="Wang H."/>
        </authorList>
    </citation>
    <scope>NUCLEOTIDE SEQUENCE [LARGE SCALE GENOMIC DNA]</scope>
    <source>
        <strain evidence="13 14">C340-1</strain>
    </source>
</reference>
<evidence type="ECO:0000256" key="2">
    <source>
        <dbReference type="ARBA" id="ARBA00022519"/>
    </source>
</evidence>
<protein>
    <recommendedName>
        <fullName evidence="11">Biosynthetic peptidoglycan transglycosylase</fullName>
        <ecNumber evidence="11">2.4.99.28</ecNumber>
    </recommendedName>
    <alternativeName>
        <fullName evidence="11">Glycan polymerase</fullName>
    </alternativeName>
    <alternativeName>
        <fullName evidence="11">Peptidoglycan glycosyltransferase MtgA</fullName>
        <shortName evidence="11">PGT</shortName>
    </alternativeName>
</protein>
<comment type="caution">
    <text evidence="13">The sequence shown here is derived from an EMBL/GenBank/DDBJ whole genome shotgun (WGS) entry which is preliminary data.</text>
</comment>
<evidence type="ECO:0000256" key="10">
    <source>
        <dbReference type="ARBA" id="ARBA00023316"/>
    </source>
</evidence>
<dbReference type="InterPro" id="IPR001264">
    <property type="entry name" value="Glyco_trans_51"/>
</dbReference>
<comment type="pathway">
    <text evidence="11">Cell wall biogenesis; peptidoglycan biosynthesis.</text>
</comment>
<dbReference type="EMBL" id="JAUJFI010000179">
    <property type="protein sequence ID" value="MDQ2105907.1"/>
    <property type="molecule type" value="Genomic_DNA"/>
</dbReference>
<sequence length="232" mass="25532">MRFPVRRLLRLLMALAVALAAFSVGWAALYRVVPVPATPLMLIRAAGGSGLDHDWVPMARISPHLARAVIASEDTLFCGHGGFDWAAIEGAFEDNEEGRRLRGGSTISQQTAKNAFLWPDRSWTRKGAEAWFTLLIEALWPKSRILEVYLNSVEWDDGVYGAEAAARHHFKKPAASLTRREAALLAVVLPNPRNWSPNPPGAYVARRAAIIERRMAVVERDGLAECAAKGAR</sequence>
<evidence type="ECO:0000259" key="12">
    <source>
        <dbReference type="Pfam" id="PF00912"/>
    </source>
</evidence>
<evidence type="ECO:0000256" key="7">
    <source>
        <dbReference type="ARBA" id="ARBA00022984"/>
    </source>
</evidence>
<dbReference type="Pfam" id="PF00912">
    <property type="entry name" value="Transgly"/>
    <property type="match status" value="1"/>
</dbReference>
<dbReference type="RefSeq" id="WP_306710821.1">
    <property type="nucleotide sequence ID" value="NZ_JAUJFI010000179.1"/>
</dbReference>
<dbReference type="InterPro" id="IPR023346">
    <property type="entry name" value="Lysozyme-like_dom_sf"/>
</dbReference>
<keyword evidence="3 11" id="KW-0328">Glycosyltransferase</keyword>
<keyword evidence="14" id="KW-1185">Reference proteome</keyword>
<dbReference type="InterPro" id="IPR036950">
    <property type="entry name" value="PBP_transglycosylase"/>
</dbReference>
<keyword evidence="7 11" id="KW-0573">Peptidoglycan synthesis</keyword>
<dbReference type="PANTHER" id="PTHR30400:SF0">
    <property type="entry name" value="BIOSYNTHETIC PEPTIDOGLYCAN TRANSGLYCOSYLASE"/>
    <property type="match status" value="1"/>
</dbReference>
<keyword evidence="2 11" id="KW-0997">Cell inner membrane</keyword>
<comment type="catalytic activity">
    <reaction evidence="11">
        <text>[GlcNAc-(1-&gt;4)-Mur2Ac(oyl-L-Ala-gamma-D-Glu-L-Lys-D-Ala-D-Ala)](n)-di-trans,octa-cis-undecaprenyl diphosphate + beta-D-GlcNAc-(1-&gt;4)-Mur2Ac(oyl-L-Ala-gamma-D-Glu-L-Lys-D-Ala-D-Ala)-di-trans,octa-cis-undecaprenyl diphosphate = [GlcNAc-(1-&gt;4)-Mur2Ac(oyl-L-Ala-gamma-D-Glu-L-Lys-D-Ala-D-Ala)](n+1)-di-trans,octa-cis-undecaprenyl diphosphate + di-trans,octa-cis-undecaprenyl diphosphate + H(+)</text>
        <dbReference type="Rhea" id="RHEA:23708"/>
        <dbReference type="Rhea" id="RHEA-COMP:9602"/>
        <dbReference type="Rhea" id="RHEA-COMP:9603"/>
        <dbReference type="ChEBI" id="CHEBI:15378"/>
        <dbReference type="ChEBI" id="CHEBI:58405"/>
        <dbReference type="ChEBI" id="CHEBI:60033"/>
        <dbReference type="ChEBI" id="CHEBI:78435"/>
        <dbReference type="EC" id="2.4.99.28"/>
    </reaction>
</comment>